<feature type="region of interest" description="Disordered" evidence="6">
    <location>
        <begin position="98"/>
        <end position="143"/>
    </location>
</feature>
<keyword evidence="2" id="KW-0805">Transcription regulation</keyword>
<evidence type="ECO:0000313" key="9">
    <source>
        <dbReference type="EMBL" id="GAD92552.1"/>
    </source>
</evidence>
<gene>
    <name evidence="9" type="ORF">PVAR5_1145</name>
</gene>
<dbReference type="GO" id="GO:0008270">
    <property type="term" value="F:zinc ion binding"/>
    <property type="evidence" value="ECO:0007669"/>
    <property type="project" value="InterPro"/>
</dbReference>
<dbReference type="PROSITE" id="PS50048">
    <property type="entry name" value="ZN2_CY6_FUNGAL_2"/>
    <property type="match status" value="1"/>
</dbReference>
<reference evidence="10" key="1">
    <citation type="journal article" date="2014" name="Genome Announc.">
        <title>Draft genome sequence of the formaldehyde-resistant fungus Byssochlamys spectabilis No. 5 (anamorph Paecilomyces variotii No. 5) (NBRC109023).</title>
        <authorList>
            <person name="Oka T."/>
            <person name="Ekino K."/>
            <person name="Fukuda K."/>
            <person name="Nomura Y."/>
        </authorList>
    </citation>
    <scope>NUCLEOTIDE SEQUENCE [LARGE SCALE GENOMIC DNA]</scope>
    <source>
        <strain evidence="10">No. 5 / NBRC 109023</strain>
    </source>
</reference>
<dbReference type="AlphaFoldDB" id="V5FVC8"/>
<evidence type="ECO:0000256" key="7">
    <source>
        <dbReference type="SAM" id="Phobius"/>
    </source>
</evidence>
<evidence type="ECO:0000256" key="2">
    <source>
        <dbReference type="ARBA" id="ARBA00023015"/>
    </source>
</evidence>
<dbReference type="OrthoDB" id="3364175at2759"/>
<protein>
    <recommendedName>
        <fullName evidence="8">Zn(2)-C6 fungal-type domain-containing protein</fullName>
    </recommendedName>
</protein>
<organism evidence="9 10">
    <name type="scientific">Byssochlamys spectabilis (strain No. 5 / NBRC 109023)</name>
    <name type="common">Paecilomyces variotii</name>
    <dbReference type="NCBI Taxonomy" id="1356009"/>
    <lineage>
        <taxon>Eukaryota</taxon>
        <taxon>Fungi</taxon>
        <taxon>Dikarya</taxon>
        <taxon>Ascomycota</taxon>
        <taxon>Pezizomycotina</taxon>
        <taxon>Eurotiomycetes</taxon>
        <taxon>Eurotiomycetidae</taxon>
        <taxon>Eurotiales</taxon>
        <taxon>Thermoascaceae</taxon>
        <taxon>Paecilomyces</taxon>
    </lineage>
</organism>
<keyword evidence="1" id="KW-0479">Metal-binding</keyword>
<comment type="caution">
    <text evidence="9">The sequence shown here is derived from an EMBL/GenBank/DDBJ whole genome shotgun (WGS) entry which is preliminary data.</text>
</comment>
<proteinExistence type="predicted"/>
<keyword evidence="5" id="KW-0539">Nucleus</keyword>
<accession>V5FVC8</accession>
<dbReference type="PANTHER" id="PTHR47424">
    <property type="entry name" value="REGULATORY PROTEIN GAL4"/>
    <property type="match status" value="1"/>
</dbReference>
<keyword evidence="7" id="KW-1133">Transmembrane helix</keyword>
<keyword evidence="7" id="KW-0812">Transmembrane</keyword>
<dbReference type="GO" id="GO:0006351">
    <property type="term" value="P:DNA-templated transcription"/>
    <property type="evidence" value="ECO:0007669"/>
    <property type="project" value="InterPro"/>
</dbReference>
<keyword evidence="7" id="KW-0472">Membrane</keyword>
<evidence type="ECO:0000313" key="10">
    <source>
        <dbReference type="Proteomes" id="UP000018001"/>
    </source>
</evidence>
<dbReference type="GO" id="GO:0000981">
    <property type="term" value="F:DNA-binding transcription factor activity, RNA polymerase II-specific"/>
    <property type="evidence" value="ECO:0007669"/>
    <property type="project" value="InterPro"/>
</dbReference>
<dbReference type="GO" id="GO:0000435">
    <property type="term" value="P:positive regulation of transcription from RNA polymerase II promoter by galactose"/>
    <property type="evidence" value="ECO:0007669"/>
    <property type="project" value="TreeGrafter"/>
</dbReference>
<dbReference type="SMART" id="SM00066">
    <property type="entry name" value="GAL4"/>
    <property type="match status" value="1"/>
</dbReference>
<dbReference type="InterPro" id="IPR051127">
    <property type="entry name" value="Fungal_SecMet_Regulators"/>
</dbReference>
<dbReference type="CDD" id="cd12148">
    <property type="entry name" value="fungal_TF_MHR"/>
    <property type="match status" value="1"/>
</dbReference>
<feature type="domain" description="Zn(2)-C6 fungal-type" evidence="8">
    <location>
        <begin position="28"/>
        <end position="58"/>
    </location>
</feature>
<sequence>MPRKERDSGGEGPDVSPEYPKRRRIALACTVCRSRKSRCDGVRPTCGACSALGFACTYNALPSSTNVIIGKEYLGEIEDRLAKVEQCLSSMKQSQGLIVDQRRDGQRPQVSQSISNQEAEPIDIQDGSHESQMGEGPSDGMGAIAFTDEQNSAFFGPSSNITFTRRLGKALERAFDKTQPWSTPGTMDSTQMEGGIISVTRPSSPIEAVNHSFPNKTDLFNLGPHEEALRLINIYFSDTGMLFPFLHQKTVLDKYTEFHNNNFTRVHRSWLGLLNMILAFATSVYIEGKDSATERLYRSDLYYQKALALCSGMMTRGTSLEMVQLLLLMSQYLQGTQRSVQTWTIHGLAVKAAFQLGLHSARASKSLSPLEQEIRRRTWYACVILDRTLGMTFGRPATIPEEYVKIDLPRNDPGVMSEDTNPMHETSISLYNYTITLYRIMHKVLTTCYGSNLDCETPVTVFESLTQVLQLDQQLAQWTHTLPSHLQLRKAQDISDDVDNNFREKARVILTLRYQNLRLLLHRPILLRFLGFIGRTDEESPDRVALQQVGMNDLSICVEAAAEIIGIVHCSVTPDPRRRKLLGAWWFSLYYTFNAALVVFSCWLISTKYGQPRITESISADLCSLTFHNAIEALQILDRGNAIAEKCVEYLKQLRYIMSTFGASGPTGQAIDMPFPQYMVSGIPEDQQQHAASSMEGYPIMSPFNLDLGQFMLEDDPQALMRVIEGLR</sequence>
<dbReference type="CDD" id="cd00067">
    <property type="entry name" value="GAL4"/>
    <property type="match status" value="1"/>
</dbReference>
<dbReference type="PANTHER" id="PTHR47424:SF3">
    <property type="entry name" value="REGULATORY PROTEIN GAL4"/>
    <property type="match status" value="1"/>
</dbReference>
<dbReference type="HOGENOM" id="CLU_008511_0_1_1"/>
<keyword evidence="10" id="KW-1185">Reference proteome</keyword>
<dbReference type="eggNOG" id="ENOG502S0D7">
    <property type="taxonomic scope" value="Eukaryota"/>
</dbReference>
<dbReference type="Pfam" id="PF00172">
    <property type="entry name" value="Zn_clus"/>
    <property type="match status" value="1"/>
</dbReference>
<dbReference type="PROSITE" id="PS00463">
    <property type="entry name" value="ZN2_CY6_FUNGAL_1"/>
    <property type="match status" value="1"/>
</dbReference>
<evidence type="ECO:0000259" key="8">
    <source>
        <dbReference type="PROSITE" id="PS50048"/>
    </source>
</evidence>
<evidence type="ECO:0000256" key="6">
    <source>
        <dbReference type="SAM" id="MobiDB-lite"/>
    </source>
</evidence>
<dbReference type="GO" id="GO:0005634">
    <property type="term" value="C:nucleus"/>
    <property type="evidence" value="ECO:0007669"/>
    <property type="project" value="TreeGrafter"/>
</dbReference>
<dbReference type="Pfam" id="PF04082">
    <property type="entry name" value="Fungal_trans"/>
    <property type="match status" value="1"/>
</dbReference>
<evidence type="ECO:0000256" key="1">
    <source>
        <dbReference type="ARBA" id="ARBA00022723"/>
    </source>
</evidence>
<feature type="compositionally biased region" description="Polar residues" evidence="6">
    <location>
        <begin position="108"/>
        <end position="118"/>
    </location>
</feature>
<dbReference type="InterPro" id="IPR036864">
    <property type="entry name" value="Zn2-C6_fun-type_DNA-bd_sf"/>
</dbReference>
<dbReference type="InterPro" id="IPR007219">
    <property type="entry name" value="XnlR_reg_dom"/>
</dbReference>
<keyword evidence="3" id="KW-0238">DNA-binding</keyword>
<dbReference type="SMART" id="SM00906">
    <property type="entry name" value="Fungal_trans"/>
    <property type="match status" value="1"/>
</dbReference>
<dbReference type="SUPFAM" id="SSF57701">
    <property type="entry name" value="Zn2/Cys6 DNA-binding domain"/>
    <property type="match status" value="1"/>
</dbReference>
<evidence type="ECO:0000256" key="3">
    <source>
        <dbReference type="ARBA" id="ARBA00023125"/>
    </source>
</evidence>
<dbReference type="Gene3D" id="4.10.240.10">
    <property type="entry name" value="Zn(2)-C6 fungal-type DNA-binding domain"/>
    <property type="match status" value="1"/>
</dbReference>
<dbReference type="InterPro" id="IPR001138">
    <property type="entry name" value="Zn2Cys6_DnaBD"/>
</dbReference>
<name>V5FVC8_BYSSN</name>
<evidence type="ECO:0000256" key="4">
    <source>
        <dbReference type="ARBA" id="ARBA00023163"/>
    </source>
</evidence>
<dbReference type="EMBL" id="BAUL01000029">
    <property type="protein sequence ID" value="GAD92552.1"/>
    <property type="molecule type" value="Genomic_DNA"/>
</dbReference>
<evidence type="ECO:0000256" key="5">
    <source>
        <dbReference type="ARBA" id="ARBA00023242"/>
    </source>
</evidence>
<dbReference type="InParanoid" id="V5FVC8"/>
<dbReference type="GO" id="GO:0000978">
    <property type="term" value="F:RNA polymerase II cis-regulatory region sequence-specific DNA binding"/>
    <property type="evidence" value="ECO:0007669"/>
    <property type="project" value="TreeGrafter"/>
</dbReference>
<dbReference type="Proteomes" id="UP000018001">
    <property type="component" value="Unassembled WGS sequence"/>
</dbReference>
<feature type="transmembrane region" description="Helical" evidence="7">
    <location>
        <begin position="584"/>
        <end position="606"/>
    </location>
</feature>
<keyword evidence="4" id="KW-0804">Transcription</keyword>